<keyword evidence="6" id="KW-0732">Signal</keyword>
<evidence type="ECO:0000313" key="8">
    <source>
        <dbReference type="EnsemblProtists" id="EOD38553"/>
    </source>
</evidence>
<evidence type="ECO:0000256" key="4">
    <source>
        <dbReference type="ARBA" id="ARBA00023136"/>
    </source>
</evidence>
<keyword evidence="2" id="KW-0812">Transmembrane</keyword>
<dbReference type="STRING" id="2903.R1DSZ4"/>
<evidence type="ECO:0000256" key="1">
    <source>
        <dbReference type="ARBA" id="ARBA00004141"/>
    </source>
</evidence>
<reference evidence="9" key="1">
    <citation type="journal article" date="2013" name="Nature">
        <title>Pan genome of the phytoplankton Emiliania underpins its global distribution.</title>
        <authorList>
            <person name="Read B.A."/>
            <person name="Kegel J."/>
            <person name="Klute M.J."/>
            <person name="Kuo A."/>
            <person name="Lefebvre S.C."/>
            <person name="Maumus F."/>
            <person name="Mayer C."/>
            <person name="Miller J."/>
            <person name="Monier A."/>
            <person name="Salamov A."/>
            <person name="Young J."/>
            <person name="Aguilar M."/>
            <person name="Claverie J.M."/>
            <person name="Frickenhaus S."/>
            <person name="Gonzalez K."/>
            <person name="Herman E.K."/>
            <person name="Lin Y.C."/>
            <person name="Napier J."/>
            <person name="Ogata H."/>
            <person name="Sarno A.F."/>
            <person name="Shmutz J."/>
            <person name="Schroeder D."/>
            <person name="de Vargas C."/>
            <person name="Verret F."/>
            <person name="von Dassow P."/>
            <person name="Valentin K."/>
            <person name="Van de Peer Y."/>
            <person name="Wheeler G."/>
            <person name="Dacks J.B."/>
            <person name="Delwiche C.F."/>
            <person name="Dyhrman S.T."/>
            <person name="Glockner G."/>
            <person name="John U."/>
            <person name="Richards T."/>
            <person name="Worden A.Z."/>
            <person name="Zhang X."/>
            <person name="Grigoriev I.V."/>
            <person name="Allen A.E."/>
            <person name="Bidle K."/>
            <person name="Borodovsky M."/>
            <person name="Bowler C."/>
            <person name="Brownlee C."/>
            <person name="Cock J.M."/>
            <person name="Elias M."/>
            <person name="Gladyshev V.N."/>
            <person name="Groth M."/>
            <person name="Guda C."/>
            <person name="Hadaegh A."/>
            <person name="Iglesias-Rodriguez M.D."/>
            <person name="Jenkins J."/>
            <person name="Jones B.M."/>
            <person name="Lawson T."/>
            <person name="Leese F."/>
            <person name="Lindquist E."/>
            <person name="Lobanov A."/>
            <person name="Lomsadze A."/>
            <person name="Malik S.B."/>
            <person name="Marsh M.E."/>
            <person name="Mackinder L."/>
            <person name="Mock T."/>
            <person name="Mueller-Roeber B."/>
            <person name="Pagarete A."/>
            <person name="Parker M."/>
            <person name="Probert I."/>
            <person name="Quesneville H."/>
            <person name="Raines C."/>
            <person name="Rensing S.A."/>
            <person name="Riano-Pachon D.M."/>
            <person name="Richier S."/>
            <person name="Rokitta S."/>
            <person name="Shiraiwa Y."/>
            <person name="Soanes D.M."/>
            <person name="van der Giezen M."/>
            <person name="Wahlund T.M."/>
            <person name="Williams B."/>
            <person name="Wilson W."/>
            <person name="Wolfe G."/>
            <person name="Wurch L.L."/>
        </authorList>
    </citation>
    <scope>NUCLEOTIDE SEQUENCE</scope>
</reference>
<dbReference type="PaxDb" id="2903-EOD38553"/>
<proteinExistence type="predicted"/>
<dbReference type="Gene3D" id="1.20.58.390">
    <property type="entry name" value="Neurotransmitter-gated ion-channel transmembrane domain"/>
    <property type="match status" value="1"/>
</dbReference>
<reference evidence="8" key="2">
    <citation type="submission" date="2024-10" db="UniProtKB">
        <authorList>
            <consortium name="EnsemblProtists"/>
        </authorList>
    </citation>
    <scope>IDENTIFICATION</scope>
</reference>
<feature type="chain" id="PRO_5044198066" description="Neurotransmitter-gated ion-channel ligand-binding domain-containing protein" evidence="6">
    <location>
        <begin position="21"/>
        <end position="620"/>
    </location>
</feature>
<dbReference type="InterPro" id="IPR036734">
    <property type="entry name" value="Neur_chan_lig-bd_sf"/>
</dbReference>
<dbReference type="GeneID" id="17283823"/>
<dbReference type="GO" id="GO:0004888">
    <property type="term" value="F:transmembrane signaling receptor activity"/>
    <property type="evidence" value="ECO:0007669"/>
    <property type="project" value="InterPro"/>
</dbReference>
<dbReference type="PANTHER" id="PTHR18945">
    <property type="entry name" value="NEUROTRANSMITTER GATED ION CHANNEL"/>
    <property type="match status" value="1"/>
</dbReference>
<dbReference type="HOGENOM" id="CLU_462673_0_0_1"/>
<dbReference type="AlphaFoldDB" id="A0A0D3KS18"/>
<dbReference type="Proteomes" id="UP000013827">
    <property type="component" value="Unassembled WGS sequence"/>
</dbReference>
<keyword evidence="9" id="KW-1185">Reference proteome</keyword>
<dbReference type="SUPFAM" id="SSF63712">
    <property type="entry name" value="Nicotinic receptor ligand binding domain-like"/>
    <property type="match status" value="1"/>
</dbReference>
<feature type="signal peptide" evidence="6">
    <location>
        <begin position="1"/>
        <end position="20"/>
    </location>
</feature>
<evidence type="ECO:0000256" key="3">
    <source>
        <dbReference type="ARBA" id="ARBA00022989"/>
    </source>
</evidence>
<dbReference type="InterPro" id="IPR006201">
    <property type="entry name" value="Neur_channel"/>
</dbReference>
<dbReference type="InterPro" id="IPR038050">
    <property type="entry name" value="Neuro_actylchol_rec"/>
</dbReference>
<protein>
    <recommendedName>
        <fullName evidence="7">Neurotransmitter-gated ion-channel ligand-binding domain-containing protein</fullName>
    </recommendedName>
</protein>
<comment type="subcellular location">
    <subcellularLocation>
        <location evidence="1">Membrane</location>
        <topology evidence="1">Multi-pass membrane protein</topology>
    </subcellularLocation>
</comment>
<evidence type="ECO:0000256" key="2">
    <source>
        <dbReference type="ARBA" id="ARBA00022692"/>
    </source>
</evidence>
<evidence type="ECO:0000259" key="7">
    <source>
        <dbReference type="Pfam" id="PF02931"/>
    </source>
</evidence>
<keyword evidence="3" id="KW-1133">Transmembrane helix</keyword>
<dbReference type="Gene3D" id="2.70.170.10">
    <property type="entry name" value="Neurotransmitter-gated ion-channel ligand-binding domain"/>
    <property type="match status" value="1"/>
</dbReference>
<dbReference type="SUPFAM" id="SSF90112">
    <property type="entry name" value="Neurotransmitter-gated ion-channel transmembrane pore"/>
    <property type="match status" value="1"/>
</dbReference>
<feature type="region of interest" description="Disordered" evidence="5">
    <location>
        <begin position="372"/>
        <end position="392"/>
    </location>
</feature>
<dbReference type="InterPro" id="IPR036719">
    <property type="entry name" value="Neuro-gated_channel_TM_sf"/>
</dbReference>
<dbReference type="EnsemblProtists" id="EOD38553">
    <property type="protein sequence ID" value="EOD38553"/>
    <property type="gene ID" value="EMIHUDRAFT_224307"/>
</dbReference>
<feature type="region of interest" description="Disordered" evidence="5">
    <location>
        <begin position="522"/>
        <end position="552"/>
    </location>
</feature>
<dbReference type="CDD" id="cd19051">
    <property type="entry name" value="LGIC_TM_cation"/>
    <property type="match status" value="1"/>
</dbReference>
<accession>A0A0D3KS18</accession>
<sequence>MLRNLAMSLLALHIATPALADNGASGRLRADLLVSYDKGAYPWEFAWEAALADGGERSGLKVEMGINFHRVHSVDVVNHATDLIVWYRLRWHDPRLAWNASQYGGLATLQLWVGDGASSDVSSDIWTPDMTLWNQGESMQTSLSNAFASVSSDGTVFWSRPGHLRPTCKFVGLDRFPFDELGCTMEFGSWSFRPTNLEDGLYLRPVKMGDGFSIGGSETAGESFQEFSLEGVECRDKVYPPYPGDPENDWPVLLYEVVLNFIGFLCFSVPPQCGERLGLGITALFSPAVRCVALLAAVASDFVINGKLPAASEMTWFAQFSAFSLAYATLVLAESCIVISLYHKTSKSLLPPFLRWASRCAAAVAGQKAEAPPRAVSKAGDSVPELSQRDANDSYEIKPDEAEIKRYEAEIKRINGKWQRIAFAIDEVSRWVVPLSDFKGKRMCVTTCITVFVGCSLAFVRRLGDLVVIVGLAKQPQFNGRRGTVIGGFEPEGGRYPVEVELLAGEVKRLKIKMNNLRFRSREEDEGGADAGGDDMLAGTPSAPPAGGNASAGGAVMQQLLQQMPGPNAFVPPPGLAEAVSQRMTQRMAGHQGQLSAETVVTQMAAVLEEMRILPPPDGT</sequence>
<feature type="domain" description="Neurotransmitter-gated ion-channel ligand-binding" evidence="7">
    <location>
        <begin position="30"/>
        <end position="196"/>
    </location>
</feature>
<dbReference type="RefSeq" id="XP_005790982.1">
    <property type="nucleotide sequence ID" value="XM_005790925.1"/>
</dbReference>
<organism evidence="8 9">
    <name type="scientific">Emiliania huxleyi (strain CCMP1516)</name>
    <dbReference type="NCBI Taxonomy" id="280463"/>
    <lineage>
        <taxon>Eukaryota</taxon>
        <taxon>Haptista</taxon>
        <taxon>Haptophyta</taxon>
        <taxon>Prymnesiophyceae</taxon>
        <taxon>Isochrysidales</taxon>
        <taxon>Noelaerhabdaceae</taxon>
        <taxon>Emiliania</taxon>
    </lineage>
</organism>
<dbReference type="GO" id="GO:0016020">
    <property type="term" value="C:membrane"/>
    <property type="evidence" value="ECO:0007669"/>
    <property type="project" value="UniProtKB-SubCell"/>
</dbReference>
<dbReference type="CDD" id="cd18989">
    <property type="entry name" value="LGIC_ECD_cation"/>
    <property type="match status" value="1"/>
</dbReference>
<dbReference type="eggNOG" id="KOG3645">
    <property type="taxonomic scope" value="Eukaryota"/>
</dbReference>
<evidence type="ECO:0000256" key="6">
    <source>
        <dbReference type="SAM" id="SignalP"/>
    </source>
</evidence>
<evidence type="ECO:0000256" key="5">
    <source>
        <dbReference type="SAM" id="MobiDB-lite"/>
    </source>
</evidence>
<feature type="compositionally biased region" description="Low complexity" evidence="5">
    <location>
        <begin position="534"/>
        <end position="552"/>
    </location>
</feature>
<dbReference type="InterPro" id="IPR006202">
    <property type="entry name" value="Neur_chan_lig-bd"/>
</dbReference>
<dbReference type="GO" id="GO:0005230">
    <property type="term" value="F:extracellular ligand-gated monoatomic ion channel activity"/>
    <property type="evidence" value="ECO:0007669"/>
    <property type="project" value="InterPro"/>
</dbReference>
<dbReference type="Pfam" id="PF02931">
    <property type="entry name" value="Neur_chan_LBD"/>
    <property type="match status" value="1"/>
</dbReference>
<keyword evidence="4" id="KW-0472">Membrane</keyword>
<evidence type="ECO:0000313" key="9">
    <source>
        <dbReference type="Proteomes" id="UP000013827"/>
    </source>
</evidence>
<name>A0A0D3KS18_EMIH1</name>
<dbReference type="KEGG" id="ehx:EMIHUDRAFT_224307"/>